<dbReference type="Pfam" id="PF00005">
    <property type="entry name" value="ABC_tran"/>
    <property type="match status" value="1"/>
</dbReference>
<keyword evidence="6" id="KW-1185">Reference proteome</keyword>
<keyword evidence="2 5" id="KW-0067">ATP-binding</keyword>
<evidence type="ECO:0000256" key="3">
    <source>
        <dbReference type="SAM" id="MobiDB-lite"/>
    </source>
</evidence>
<dbReference type="CDD" id="cd03214">
    <property type="entry name" value="ABC_Iron-Siderophores_B12_Hemin"/>
    <property type="match status" value="1"/>
</dbReference>
<dbReference type="InterPro" id="IPR003439">
    <property type="entry name" value="ABC_transporter-like_ATP-bd"/>
</dbReference>
<name>A0ABW5XII4_9MICO</name>
<keyword evidence="1" id="KW-0547">Nucleotide-binding</keyword>
<dbReference type="PANTHER" id="PTHR42794">
    <property type="entry name" value="HEMIN IMPORT ATP-BINDING PROTEIN HMUV"/>
    <property type="match status" value="1"/>
</dbReference>
<organism evidence="5 6">
    <name type="scientific">Populibacterium corticicola</name>
    <dbReference type="NCBI Taxonomy" id="1812826"/>
    <lineage>
        <taxon>Bacteria</taxon>
        <taxon>Bacillati</taxon>
        <taxon>Actinomycetota</taxon>
        <taxon>Actinomycetes</taxon>
        <taxon>Micrococcales</taxon>
        <taxon>Jonesiaceae</taxon>
        <taxon>Populibacterium</taxon>
    </lineage>
</organism>
<proteinExistence type="predicted"/>
<dbReference type="GO" id="GO:0005524">
    <property type="term" value="F:ATP binding"/>
    <property type="evidence" value="ECO:0007669"/>
    <property type="project" value="UniProtKB-KW"/>
</dbReference>
<evidence type="ECO:0000313" key="6">
    <source>
        <dbReference type="Proteomes" id="UP001597391"/>
    </source>
</evidence>
<dbReference type="PROSITE" id="PS00211">
    <property type="entry name" value="ABC_TRANSPORTER_1"/>
    <property type="match status" value="1"/>
</dbReference>
<accession>A0ABW5XII4</accession>
<comment type="caution">
    <text evidence="5">The sequence shown here is derived from an EMBL/GenBank/DDBJ whole genome shotgun (WGS) entry which is preliminary data.</text>
</comment>
<dbReference type="Gene3D" id="3.40.50.300">
    <property type="entry name" value="P-loop containing nucleotide triphosphate hydrolases"/>
    <property type="match status" value="1"/>
</dbReference>
<evidence type="ECO:0000256" key="1">
    <source>
        <dbReference type="ARBA" id="ARBA00022741"/>
    </source>
</evidence>
<feature type="domain" description="ABC transporter" evidence="4">
    <location>
        <begin position="31"/>
        <end position="266"/>
    </location>
</feature>
<dbReference type="InterPro" id="IPR003593">
    <property type="entry name" value="AAA+_ATPase"/>
</dbReference>
<dbReference type="InterPro" id="IPR017871">
    <property type="entry name" value="ABC_transporter-like_CS"/>
</dbReference>
<dbReference type="EMBL" id="JBHUOP010000004">
    <property type="protein sequence ID" value="MFD2841091.1"/>
    <property type="molecule type" value="Genomic_DNA"/>
</dbReference>
<sequence>MSFSIDDDPAATQPTSPAVSAELSADHAPAFSFEDVSWGVGSTQILTRLSENIAHGKVTALIGPNGSGKSSLLRILAGVQQPDAGTVEVAGTDWLAERPRTKAKTLAYVEQSASADRALTVFDVVLLGRIPHRSVLSSPRTLDVEVAVECLELVGMTALKDREFGTLSGGERQRVLIAKALAQQTDILIVDEPTNHLDVAAQLSTLALLRELAAAGKTVLTALHDLNLAATFAHELIVMDRAKFVTSGPPSEVLTEALIRKVYGVDSTVMTNPRTGSPLIVFG</sequence>
<evidence type="ECO:0000259" key="4">
    <source>
        <dbReference type="PROSITE" id="PS50893"/>
    </source>
</evidence>
<dbReference type="InterPro" id="IPR027417">
    <property type="entry name" value="P-loop_NTPase"/>
</dbReference>
<dbReference type="SMART" id="SM00382">
    <property type="entry name" value="AAA"/>
    <property type="match status" value="1"/>
</dbReference>
<dbReference type="RefSeq" id="WP_377467010.1">
    <property type="nucleotide sequence ID" value="NZ_JBHUOP010000004.1"/>
</dbReference>
<dbReference type="SUPFAM" id="SSF52540">
    <property type="entry name" value="P-loop containing nucleoside triphosphate hydrolases"/>
    <property type="match status" value="1"/>
</dbReference>
<evidence type="ECO:0000313" key="5">
    <source>
        <dbReference type="EMBL" id="MFD2841091.1"/>
    </source>
</evidence>
<protein>
    <submittedName>
        <fullName evidence="5">ABC transporter ATP-binding protein</fullName>
    </submittedName>
</protein>
<feature type="region of interest" description="Disordered" evidence="3">
    <location>
        <begin position="1"/>
        <end position="23"/>
    </location>
</feature>
<dbReference type="PROSITE" id="PS50893">
    <property type="entry name" value="ABC_TRANSPORTER_2"/>
    <property type="match status" value="1"/>
</dbReference>
<gene>
    <name evidence="5" type="ORF">ACFSYH_11020</name>
</gene>
<reference evidence="6" key="1">
    <citation type="journal article" date="2019" name="Int. J. Syst. Evol. Microbiol.">
        <title>The Global Catalogue of Microorganisms (GCM) 10K type strain sequencing project: providing services to taxonomists for standard genome sequencing and annotation.</title>
        <authorList>
            <consortium name="The Broad Institute Genomics Platform"/>
            <consortium name="The Broad Institute Genome Sequencing Center for Infectious Disease"/>
            <person name="Wu L."/>
            <person name="Ma J."/>
        </authorList>
    </citation>
    <scope>NUCLEOTIDE SEQUENCE [LARGE SCALE GENOMIC DNA]</scope>
    <source>
        <strain evidence="6">KCTC 33576</strain>
    </source>
</reference>
<dbReference type="Proteomes" id="UP001597391">
    <property type="component" value="Unassembled WGS sequence"/>
</dbReference>
<evidence type="ECO:0000256" key="2">
    <source>
        <dbReference type="ARBA" id="ARBA00022840"/>
    </source>
</evidence>
<dbReference type="PANTHER" id="PTHR42794:SF2">
    <property type="entry name" value="ABC TRANSPORTER ATP-BINDING PROTEIN"/>
    <property type="match status" value="1"/>
</dbReference>